<sequence length="353" mass="38647">MVRTLPRDQTIRSWWQILWNAVLHPFIVILIVLSALSYLTGDNGNGIIILILVFITVSHRFYQEFNSSKAAIKLLELLKSPVKVQRCAGRYIQTELLVQVDQTEIVPGDIIHFSPGDLFPGEVRLLTSKDLVVSQSSLTGESGTMEKIGDIIEDPSTPLLELRNICFMGTSVVAGYGTGFVVSTGSKTYMSTIFSTLGKQTPPDAFATGVRHISYALICIMLVMVPIMTVLDYYASHSWSEDSAKQALRRLAEKGVKAKVLTGDSLSLAIKVCKEVGIRTTQVITGPDVELLDNETFHDTVKKVTVFARLTSTQKLYVVQSLQKAGNHIVGFLGDGINDSLVLDAPDVGISVD</sequence>
<reference evidence="8 9" key="1">
    <citation type="journal article" date="2019" name="Nat. Plants">
        <title>Stout camphor tree genome fills gaps in understanding of flowering plant genome evolution.</title>
        <authorList>
            <person name="Chaw S.M."/>
            <person name="Liu Y.C."/>
            <person name="Wu Y.W."/>
            <person name="Wang H.Y."/>
            <person name="Lin C.I."/>
            <person name="Wu C.S."/>
            <person name="Ke H.M."/>
            <person name="Chang L.Y."/>
            <person name="Hsu C.Y."/>
            <person name="Yang H.T."/>
            <person name="Sudianto E."/>
            <person name="Hsu M.H."/>
            <person name="Wu K.P."/>
            <person name="Wang L.N."/>
            <person name="Leebens-Mack J.H."/>
            <person name="Tsai I.J."/>
        </authorList>
    </citation>
    <scope>NUCLEOTIDE SEQUENCE [LARGE SCALE GENOMIC DNA]</scope>
    <source>
        <strain evidence="9">cv. Chaw 1501</strain>
        <tissue evidence="8">Young leaves</tissue>
    </source>
</reference>
<name>A0A3S4PG22_9MAGN</name>
<dbReference type="Gene3D" id="3.40.50.1000">
    <property type="entry name" value="HAD superfamily/HAD-like"/>
    <property type="match status" value="1"/>
</dbReference>
<dbReference type="AlphaFoldDB" id="A0A3S4PG22"/>
<evidence type="ECO:0000256" key="6">
    <source>
        <dbReference type="SAM" id="Phobius"/>
    </source>
</evidence>
<feature type="transmembrane region" description="Helical" evidence="6">
    <location>
        <begin position="21"/>
        <end position="39"/>
    </location>
</feature>
<protein>
    <submittedName>
        <fullName evidence="8">Cation-transporting P-type ATPase</fullName>
    </submittedName>
</protein>
<comment type="subcellular location">
    <subcellularLocation>
        <location evidence="1">Membrane</location>
    </subcellularLocation>
</comment>
<dbReference type="OrthoDB" id="158672at2759"/>
<dbReference type="SUPFAM" id="SSF56784">
    <property type="entry name" value="HAD-like"/>
    <property type="match status" value="1"/>
</dbReference>
<keyword evidence="5 6" id="KW-0472">Membrane</keyword>
<evidence type="ECO:0000259" key="7">
    <source>
        <dbReference type="Pfam" id="PF00122"/>
    </source>
</evidence>
<feature type="transmembrane region" description="Helical" evidence="6">
    <location>
        <begin position="45"/>
        <end position="62"/>
    </location>
</feature>
<evidence type="ECO:0000256" key="5">
    <source>
        <dbReference type="ARBA" id="ARBA00023136"/>
    </source>
</evidence>
<dbReference type="GO" id="GO:0019829">
    <property type="term" value="F:ATPase-coupled monoatomic cation transmembrane transporter activity"/>
    <property type="evidence" value="ECO:0007669"/>
    <property type="project" value="TreeGrafter"/>
</dbReference>
<dbReference type="GO" id="GO:0005886">
    <property type="term" value="C:plasma membrane"/>
    <property type="evidence" value="ECO:0007669"/>
    <property type="project" value="TreeGrafter"/>
</dbReference>
<dbReference type="InterPro" id="IPR036412">
    <property type="entry name" value="HAD-like_sf"/>
</dbReference>
<dbReference type="PANTHER" id="PTHR24093:SF128">
    <property type="entry name" value="MAGNESIUM-TRANSPORTING ATPASE, P-TYPE 1"/>
    <property type="match status" value="1"/>
</dbReference>
<evidence type="ECO:0000313" key="9">
    <source>
        <dbReference type="Proteomes" id="UP000283530"/>
    </source>
</evidence>
<dbReference type="InterPro" id="IPR023298">
    <property type="entry name" value="ATPase_P-typ_TM_dom_sf"/>
</dbReference>
<accession>A0A3S4PG22</accession>
<comment type="caution">
    <text evidence="8">The sequence shown here is derived from an EMBL/GenBank/DDBJ whole genome shotgun (WGS) entry which is preliminary data.</text>
</comment>
<dbReference type="Proteomes" id="UP000283530">
    <property type="component" value="Unassembled WGS sequence"/>
</dbReference>
<dbReference type="SUPFAM" id="SSF81653">
    <property type="entry name" value="Calcium ATPase, transduction domain A"/>
    <property type="match status" value="1"/>
</dbReference>
<evidence type="ECO:0000313" key="8">
    <source>
        <dbReference type="EMBL" id="RWR89961.1"/>
    </source>
</evidence>
<dbReference type="STRING" id="337451.A0A3S4PG22"/>
<evidence type="ECO:0000256" key="1">
    <source>
        <dbReference type="ARBA" id="ARBA00004370"/>
    </source>
</evidence>
<keyword evidence="2 6" id="KW-0812">Transmembrane</keyword>
<dbReference type="InterPro" id="IPR008250">
    <property type="entry name" value="ATPase_P-typ_transduc_dom_A_sf"/>
</dbReference>
<organism evidence="8 9">
    <name type="scientific">Cinnamomum micranthum f. kanehirae</name>
    <dbReference type="NCBI Taxonomy" id="337451"/>
    <lineage>
        <taxon>Eukaryota</taxon>
        <taxon>Viridiplantae</taxon>
        <taxon>Streptophyta</taxon>
        <taxon>Embryophyta</taxon>
        <taxon>Tracheophyta</taxon>
        <taxon>Spermatophyta</taxon>
        <taxon>Magnoliopsida</taxon>
        <taxon>Magnoliidae</taxon>
        <taxon>Laurales</taxon>
        <taxon>Lauraceae</taxon>
        <taxon>Cinnamomum</taxon>
    </lineage>
</organism>
<evidence type="ECO:0000256" key="4">
    <source>
        <dbReference type="ARBA" id="ARBA00022989"/>
    </source>
</evidence>
<keyword evidence="9" id="KW-1185">Reference proteome</keyword>
<dbReference type="SUPFAM" id="SSF81665">
    <property type="entry name" value="Calcium ATPase, transmembrane domain M"/>
    <property type="match status" value="1"/>
</dbReference>
<dbReference type="EMBL" id="QPKB01000008">
    <property type="protein sequence ID" value="RWR89961.1"/>
    <property type="molecule type" value="Genomic_DNA"/>
</dbReference>
<evidence type="ECO:0000256" key="3">
    <source>
        <dbReference type="ARBA" id="ARBA00022842"/>
    </source>
</evidence>
<evidence type="ECO:0000256" key="2">
    <source>
        <dbReference type="ARBA" id="ARBA00022692"/>
    </source>
</evidence>
<feature type="domain" description="P-type ATPase A" evidence="7">
    <location>
        <begin position="95"/>
        <end position="195"/>
    </location>
</feature>
<dbReference type="InterPro" id="IPR023214">
    <property type="entry name" value="HAD_sf"/>
</dbReference>
<dbReference type="InterPro" id="IPR059000">
    <property type="entry name" value="ATPase_P-type_domA"/>
</dbReference>
<gene>
    <name evidence="8" type="ORF">CKAN_01903600</name>
</gene>
<keyword evidence="4 6" id="KW-1133">Transmembrane helix</keyword>
<proteinExistence type="predicted"/>
<dbReference type="PANTHER" id="PTHR24093">
    <property type="entry name" value="CATION TRANSPORTING ATPASE"/>
    <property type="match status" value="1"/>
</dbReference>
<feature type="transmembrane region" description="Helical" evidence="6">
    <location>
        <begin position="213"/>
        <end position="235"/>
    </location>
</feature>
<keyword evidence="3" id="KW-0460">Magnesium</keyword>
<dbReference type="Gene3D" id="1.20.1110.10">
    <property type="entry name" value="Calcium-transporting ATPase, transmembrane domain"/>
    <property type="match status" value="1"/>
</dbReference>
<dbReference type="Pfam" id="PF00122">
    <property type="entry name" value="E1-E2_ATPase"/>
    <property type="match status" value="1"/>
</dbReference>
<dbReference type="Gene3D" id="2.70.150.10">
    <property type="entry name" value="Calcium-transporting ATPase, cytoplasmic transduction domain A"/>
    <property type="match status" value="1"/>
</dbReference>